<sequence>MQLPPQTTLLKNPMLHYDPCRHTLYSACGLQQGVILLRSTSDISIRHEQLVEIPSNPTNTEFSFHVVLAFPKDCSINEGHLIPEDPS</sequence>
<name>A0AAE1AAP4_9GAST</name>
<reference evidence="1" key="1">
    <citation type="journal article" date="2023" name="G3 (Bethesda)">
        <title>A reference genome for the long-term kleptoplast-retaining sea slug Elysia crispata morphotype clarki.</title>
        <authorList>
            <person name="Eastman K.E."/>
            <person name="Pendleton A.L."/>
            <person name="Shaikh M.A."/>
            <person name="Suttiyut T."/>
            <person name="Ogas R."/>
            <person name="Tomko P."/>
            <person name="Gavelis G."/>
            <person name="Widhalm J.R."/>
            <person name="Wisecaver J.H."/>
        </authorList>
    </citation>
    <scope>NUCLEOTIDE SEQUENCE</scope>
    <source>
        <strain evidence="1">ECLA1</strain>
    </source>
</reference>
<dbReference type="AlphaFoldDB" id="A0AAE1AAP4"/>
<keyword evidence="2" id="KW-1185">Reference proteome</keyword>
<gene>
    <name evidence="1" type="ORF">RRG08_025273</name>
</gene>
<evidence type="ECO:0000313" key="2">
    <source>
        <dbReference type="Proteomes" id="UP001283361"/>
    </source>
</evidence>
<protein>
    <submittedName>
        <fullName evidence="1">Uncharacterized protein</fullName>
    </submittedName>
</protein>
<dbReference type="Proteomes" id="UP001283361">
    <property type="component" value="Unassembled WGS sequence"/>
</dbReference>
<evidence type="ECO:0000313" key="1">
    <source>
        <dbReference type="EMBL" id="KAK3784083.1"/>
    </source>
</evidence>
<dbReference type="EMBL" id="JAWDGP010002313">
    <property type="protein sequence ID" value="KAK3784083.1"/>
    <property type="molecule type" value="Genomic_DNA"/>
</dbReference>
<organism evidence="1 2">
    <name type="scientific">Elysia crispata</name>
    <name type="common">lettuce slug</name>
    <dbReference type="NCBI Taxonomy" id="231223"/>
    <lineage>
        <taxon>Eukaryota</taxon>
        <taxon>Metazoa</taxon>
        <taxon>Spiralia</taxon>
        <taxon>Lophotrochozoa</taxon>
        <taxon>Mollusca</taxon>
        <taxon>Gastropoda</taxon>
        <taxon>Heterobranchia</taxon>
        <taxon>Euthyneura</taxon>
        <taxon>Panpulmonata</taxon>
        <taxon>Sacoglossa</taxon>
        <taxon>Placobranchoidea</taxon>
        <taxon>Plakobranchidae</taxon>
        <taxon>Elysia</taxon>
    </lineage>
</organism>
<proteinExistence type="predicted"/>
<comment type="caution">
    <text evidence="1">The sequence shown here is derived from an EMBL/GenBank/DDBJ whole genome shotgun (WGS) entry which is preliminary data.</text>
</comment>
<accession>A0AAE1AAP4</accession>